<keyword evidence="2" id="KW-1185">Reference proteome</keyword>
<protein>
    <recommendedName>
        <fullName evidence="3">DUF4123 domain-containing protein</fullName>
    </recommendedName>
</protein>
<evidence type="ECO:0008006" key="3">
    <source>
        <dbReference type="Google" id="ProtNLM"/>
    </source>
</evidence>
<proteinExistence type="predicted"/>
<dbReference type="EMBL" id="QJUM01000027">
    <property type="protein sequence ID" value="TBV01906.1"/>
    <property type="molecule type" value="Genomic_DNA"/>
</dbReference>
<gene>
    <name evidence="1" type="ORF">DNK34_20015</name>
</gene>
<evidence type="ECO:0000313" key="1">
    <source>
        <dbReference type="EMBL" id="TBV01906.1"/>
    </source>
</evidence>
<reference evidence="1 2" key="1">
    <citation type="submission" date="2018-06" db="EMBL/GenBank/DDBJ databases">
        <title>Three novel Pseudomonas species isolated from symptomatic oak.</title>
        <authorList>
            <person name="Bueno-Gonzalez V."/>
            <person name="Brady C."/>
        </authorList>
    </citation>
    <scope>NUCLEOTIDE SEQUENCE [LARGE SCALE GENOMIC DNA]</scope>
    <source>
        <strain evidence="1 2">P26B</strain>
    </source>
</reference>
<accession>A0ABY1Z5G1</accession>
<name>A0ABY1Z5G1_9GAMM</name>
<evidence type="ECO:0000313" key="2">
    <source>
        <dbReference type="Proteomes" id="UP000291334"/>
    </source>
</evidence>
<sequence>METIFYALLTGLNAEQRKQVKLFLTIDKPVFVEEVAEPWRDLYVALEYIALPDCLSSPSPETLLVGWETDLDREELHELVAPFHKANLIIDAMLLVPEGGDAIWVKSLDEQSWLNEHALVAVRGDFSSDKRVARWMMHKRR</sequence>
<dbReference type="RefSeq" id="WP_131177865.1">
    <property type="nucleotide sequence ID" value="NZ_QJUM01000027.1"/>
</dbReference>
<dbReference type="Proteomes" id="UP000291334">
    <property type="component" value="Unassembled WGS sequence"/>
</dbReference>
<organism evidence="1 2">
    <name type="scientific">Phytopseudomonas dryadis</name>
    <dbReference type="NCBI Taxonomy" id="2487520"/>
    <lineage>
        <taxon>Bacteria</taxon>
        <taxon>Pseudomonadati</taxon>
        <taxon>Pseudomonadota</taxon>
        <taxon>Gammaproteobacteria</taxon>
        <taxon>Pseudomonadales</taxon>
        <taxon>Pseudomonadaceae</taxon>
        <taxon>Phytopseudomonas</taxon>
    </lineage>
</organism>
<comment type="caution">
    <text evidence="1">The sequence shown here is derived from an EMBL/GenBank/DDBJ whole genome shotgun (WGS) entry which is preliminary data.</text>
</comment>